<feature type="transmembrane region" description="Helical" evidence="1">
    <location>
        <begin position="170"/>
        <end position="194"/>
    </location>
</feature>
<keyword evidence="1" id="KW-1133">Transmembrane helix</keyword>
<dbReference type="AlphaFoldDB" id="K0V882"/>
<keyword evidence="1" id="KW-0812">Transmembrane</keyword>
<evidence type="ECO:0000313" key="3">
    <source>
        <dbReference type="EMBL" id="EJZ11023.1"/>
    </source>
</evidence>
<name>K0V882_MYCVA</name>
<reference evidence="3 4" key="1">
    <citation type="journal article" date="2012" name="J. Bacteriol.">
        <title>Complete Genome Sequence of Mycobacterium vaccae Type Strain ATCC 25954.</title>
        <authorList>
            <person name="Ho Y.S."/>
            <person name="Adroub S.A."/>
            <person name="Abadi M."/>
            <person name="Al Alwan B."/>
            <person name="Alkhateeb R."/>
            <person name="Gao G."/>
            <person name="Ragab A."/>
            <person name="Ali S."/>
            <person name="van Soolingen D."/>
            <person name="Bitter W."/>
            <person name="Pain A."/>
            <person name="Abdallah A.M."/>
        </authorList>
    </citation>
    <scope>NUCLEOTIDE SEQUENCE [LARGE SCALE GENOMIC DNA]</scope>
    <source>
        <strain evidence="3 4">ATCC 25954</strain>
    </source>
</reference>
<feature type="signal peptide" evidence="2">
    <location>
        <begin position="1"/>
        <end position="21"/>
    </location>
</feature>
<organism evidence="3 4">
    <name type="scientific">Mycolicibacterium vaccae ATCC 25954</name>
    <dbReference type="NCBI Taxonomy" id="1194972"/>
    <lineage>
        <taxon>Bacteria</taxon>
        <taxon>Bacillati</taxon>
        <taxon>Actinomycetota</taxon>
        <taxon>Actinomycetes</taxon>
        <taxon>Mycobacteriales</taxon>
        <taxon>Mycobacteriaceae</taxon>
        <taxon>Mycolicibacterium</taxon>
    </lineage>
</organism>
<keyword evidence="2" id="KW-0732">Signal</keyword>
<dbReference type="HOGENOM" id="CLU_038241_1_0_11"/>
<dbReference type="EMBL" id="ALQA01000011">
    <property type="protein sequence ID" value="EJZ11023.1"/>
    <property type="molecule type" value="Genomic_DNA"/>
</dbReference>
<evidence type="ECO:0000313" key="4">
    <source>
        <dbReference type="Proteomes" id="UP000006072"/>
    </source>
</evidence>
<evidence type="ECO:0000256" key="1">
    <source>
        <dbReference type="SAM" id="Phobius"/>
    </source>
</evidence>
<protein>
    <recommendedName>
        <fullName evidence="5">Secreted protein</fullName>
    </recommendedName>
</protein>
<accession>K0V882</accession>
<dbReference type="eggNOG" id="COG5278">
    <property type="taxonomic scope" value="Bacteria"/>
</dbReference>
<dbReference type="Proteomes" id="UP000006072">
    <property type="component" value="Unassembled WGS sequence"/>
</dbReference>
<feature type="transmembrane region" description="Helical" evidence="1">
    <location>
        <begin position="201"/>
        <end position="224"/>
    </location>
</feature>
<dbReference type="PATRIC" id="fig|1194972.3.peg.1503"/>
<sequence length="395" mass="40764">MVVLIAVAVAAVGLAAGLASAAALDDRINRQQAVLAELEPVAYAAQNLYAASSAADAAAATIFLSGGTQTPLMRARYQQALAGAAGALADATAGAPDVASRTSLAEVSAHLTTYTGLVEAARANNIQGFPIGSAYLREASSLMQTRLLPAAESVYAADLARVDEAQRGTAALPVLGLALWAATLVVIGVGSAVLSRRTHRLFNIGLVSAAVIVLVVMVGVVGAVRLAGDDIARARAEGTARFGALAEARILAQQARTEETLQLITRGDITAGEAAFYHRIDELRALVGGGAPAVTEALDSWVDSHRRQVEAYRTGDYPAAVDQALGIDRRASGAQFALVESALREAIEQARGTMRGYVAGAARYLGWTPTAVLGSTIAVIAVAVAGLWPRLKEFL</sequence>
<comment type="caution">
    <text evidence="3">The sequence shown here is derived from an EMBL/GenBank/DDBJ whole genome shotgun (WGS) entry which is preliminary data.</text>
</comment>
<proteinExistence type="predicted"/>
<gene>
    <name evidence="3" type="ORF">MVAC_07471</name>
</gene>
<evidence type="ECO:0000256" key="2">
    <source>
        <dbReference type="SAM" id="SignalP"/>
    </source>
</evidence>
<feature type="chain" id="PRO_5003839018" description="Secreted protein" evidence="2">
    <location>
        <begin position="22"/>
        <end position="395"/>
    </location>
</feature>
<keyword evidence="4" id="KW-1185">Reference proteome</keyword>
<evidence type="ECO:0008006" key="5">
    <source>
        <dbReference type="Google" id="ProtNLM"/>
    </source>
</evidence>
<feature type="transmembrane region" description="Helical" evidence="1">
    <location>
        <begin position="364"/>
        <end position="388"/>
    </location>
</feature>
<keyword evidence="1" id="KW-0472">Membrane</keyword>